<evidence type="ECO:0000256" key="6">
    <source>
        <dbReference type="SAM" id="MobiDB-lite"/>
    </source>
</evidence>
<dbReference type="InterPro" id="IPR021771">
    <property type="entry name" value="Triacylglycerol_lipase_N"/>
</dbReference>
<keyword evidence="4" id="KW-0443">Lipid metabolism</keyword>
<name>A0AAI9E9M4_9PEZI</name>
<dbReference type="PANTHER" id="PTHR14226">
    <property type="entry name" value="NEUROPATHY TARGET ESTERASE/SWISS CHEESE D.MELANOGASTER"/>
    <property type="match status" value="1"/>
</dbReference>
<comment type="caution">
    <text evidence="5">Lacks conserved residue(s) required for the propagation of feature annotation.</text>
</comment>
<keyword evidence="2" id="KW-0378">Hydrolase</keyword>
<evidence type="ECO:0000256" key="3">
    <source>
        <dbReference type="ARBA" id="ARBA00022963"/>
    </source>
</evidence>
<dbReference type="PANTHER" id="PTHR14226:SF44">
    <property type="entry name" value="TRIACYLGLYCEROL LIPASE 3"/>
    <property type="match status" value="1"/>
</dbReference>
<accession>A0AAI9E9M4</accession>
<reference evidence="8" key="1">
    <citation type="submission" date="2023-11" db="EMBL/GenBank/DDBJ databases">
        <authorList>
            <person name="Alioto T."/>
            <person name="Alioto T."/>
            <person name="Gomez Garrido J."/>
        </authorList>
    </citation>
    <scope>NUCLEOTIDE SEQUENCE</scope>
</reference>
<evidence type="ECO:0000256" key="5">
    <source>
        <dbReference type="PROSITE-ProRule" id="PRU01161"/>
    </source>
</evidence>
<dbReference type="Proteomes" id="UP001296104">
    <property type="component" value="Unassembled WGS sequence"/>
</dbReference>
<dbReference type="Gene3D" id="3.40.1090.10">
    <property type="entry name" value="Cytosolic phospholipase A2 catalytic domain"/>
    <property type="match status" value="1"/>
</dbReference>
<dbReference type="Pfam" id="PF11815">
    <property type="entry name" value="DUF3336"/>
    <property type="match status" value="1"/>
</dbReference>
<keyword evidence="9" id="KW-1185">Reference proteome</keyword>
<dbReference type="InterPro" id="IPR016035">
    <property type="entry name" value="Acyl_Trfase/lysoPLipase"/>
</dbReference>
<dbReference type="Pfam" id="PF01734">
    <property type="entry name" value="Patatin"/>
    <property type="match status" value="1"/>
</dbReference>
<evidence type="ECO:0000313" key="8">
    <source>
        <dbReference type="EMBL" id="CAK3957093.1"/>
    </source>
</evidence>
<dbReference type="SUPFAM" id="SSF52151">
    <property type="entry name" value="FabD/lysophospholipase-like"/>
    <property type="match status" value="1"/>
</dbReference>
<dbReference type="EMBL" id="CAVMBE010000016">
    <property type="protein sequence ID" value="CAK3957093.1"/>
    <property type="molecule type" value="Genomic_DNA"/>
</dbReference>
<feature type="compositionally biased region" description="Polar residues" evidence="6">
    <location>
        <begin position="630"/>
        <end position="646"/>
    </location>
</feature>
<evidence type="ECO:0000256" key="1">
    <source>
        <dbReference type="ARBA" id="ARBA00002682"/>
    </source>
</evidence>
<comment type="caution">
    <text evidence="8">The sequence shown here is derived from an EMBL/GenBank/DDBJ whole genome shotgun (WGS) entry which is preliminary data.</text>
</comment>
<dbReference type="InterPro" id="IPR050301">
    <property type="entry name" value="NTE"/>
</dbReference>
<dbReference type="GO" id="GO:0016042">
    <property type="term" value="P:lipid catabolic process"/>
    <property type="evidence" value="ECO:0007669"/>
    <property type="project" value="UniProtKB-KW"/>
</dbReference>
<dbReference type="AlphaFoldDB" id="A0AAI9E9M4"/>
<comment type="function">
    <text evidence="1">Probable lipid hydrolase.</text>
</comment>
<evidence type="ECO:0000259" key="7">
    <source>
        <dbReference type="PROSITE" id="PS51635"/>
    </source>
</evidence>
<gene>
    <name evidence="8" type="ORF">LECACI_7A003366</name>
</gene>
<dbReference type="PROSITE" id="PS51635">
    <property type="entry name" value="PNPLA"/>
    <property type="match status" value="1"/>
</dbReference>
<sequence>MDEASIYAHICYSGDHTCLGTGNKVSICLRYTATDCWKRIYNFCTTKSPEDRLTDKLLKASSYREWWQAAVALDNLPSRYNWRINPIDNLYDYRHLDERRRELRALRRNDKAIEVANYLRHGLLRNLFNITKFPLYSKSYTSTKESVEGYVEESLEAIRYIVESQDVADGNGMDRNMKIQVLSDSRTTFGTTALLLQGGSLFGLCHLGVVKALLEHDLLPKVIVGTATGALMAALVGIHPQHELQKFLSGEYVDLSAFADSSRKAREKTDEHIELLEDPPPKTKFHNWYNTLERRMLRLFEKGFILDPEVLAECVKANVGDLTFEEAHARTDRVLNIIISSPSEDVPNLMNYLTAPNVLIRSAALASHITNMARHRGSPIQLLYKDVNGIIRTLESDPQRTKIRRPPSAMDRKTPVTRLKQLFNVDHFIISQARPYVAPFVKPSLPYVRKPKTRFQKMTGPLAVIPMMFTESVKHGLLIADILGWLPDGIRRVLSDETVAGDSLTLVPEISLADWRRLLKNPTEEEVAFWMMRGQRSVWPALCALKTRCLLEFALDQACDALKYPNQKKYPPLLMGRLHASLTPPANADTPLLMLNSGSLADDASDDAYLVEGPERRRRKVPRLSDAAETLSTAFRPTTSGGRVEN</sequence>
<feature type="domain" description="PNPLA" evidence="7">
    <location>
        <begin position="194"/>
        <end position="397"/>
    </location>
</feature>
<keyword evidence="3" id="KW-0442">Lipid degradation</keyword>
<dbReference type="GO" id="GO:0006641">
    <property type="term" value="P:triglyceride metabolic process"/>
    <property type="evidence" value="ECO:0007669"/>
    <property type="project" value="UniProtKB-ARBA"/>
</dbReference>
<dbReference type="InterPro" id="IPR002641">
    <property type="entry name" value="PNPLA_dom"/>
</dbReference>
<feature type="region of interest" description="Disordered" evidence="6">
    <location>
        <begin position="613"/>
        <end position="646"/>
    </location>
</feature>
<dbReference type="GO" id="GO:0004806">
    <property type="term" value="F:triacylglycerol lipase activity"/>
    <property type="evidence" value="ECO:0007669"/>
    <property type="project" value="InterPro"/>
</dbReference>
<protein>
    <submittedName>
        <fullName evidence="8">Patatin-like phospholipase domain-containing</fullName>
    </submittedName>
</protein>
<evidence type="ECO:0000256" key="4">
    <source>
        <dbReference type="ARBA" id="ARBA00023098"/>
    </source>
</evidence>
<proteinExistence type="predicted"/>
<evidence type="ECO:0000313" key="9">
    <source>
        <dbReference type="Proteomes" id="UP001296104"/>
    </source>
</evidence>
<evidence type="ECO:0000256" key="2">
    <source>
        <dbReference type="ARBA" id="ARBA00022801"/>
    </source>
</evidence>
<organism evidence="8 9">
    <name type="scientific">Lecanosticta acicola</name>
    <dbReference type="NCBI Taxonomy" id="111012"/>
    <lineage>
        <taxon>Eukaryota</taxon>
        <taxon>Fungi</taxon>
        <taxon>Dikarya</taxon>
        <taxon>Ascomycota</taxon>
        <taxon>Pezizomycotina</taxon>
        <taxon>Dothideomycetes</taxon>
        <taxon>Dothideomycetidae</taxon>
        <taxon>Mycosphaerellales</taxon>
        <taxon>Mycosphaerellaceae</taxon>
        <taxon>Lecanosticta</taxon>
    </lineage>
</organism>